<proteinExistence type="predicted"/>
<dbReference type="eggNOG" id="COG0388">
    <property type="taxonomic scope" value="Bacteria"/>
</dbReference>
<dbReference type="EMBL" id="CP002991">
    <property type="protein sequence ID" value="AEM79804.1"/>
    <property type="molecule type" value="Genomic_DNA"/>
</dbReference>
<dbReference type="PANTHER" id="PTHR43674:SF13">
    <property type="entry name" value="CN HYDROLASE DOMAIN-CONTAINING PROTEIN"/>
    <property type="match status" value="1"/>
</dbReference>
<dbReference type="HOGENOM" id="CLU_771463_0_0_9"/>
<dbReference type="Pfam" id="PF00795">
    <property type="entry name" value="CN_hydrolase"/>
    <property type="match status" value="1"/>
</dbReference>
<dbReference type="SUPFAM" id="SSF56317">
    <property type="entry name" value="Carbon-nitrogen hydrolase"/>
    <property type="match status" value="1"/>
</dbReference>
<dbReference type="InterPro" id="IPR050345">
    <property type="entry name" value="Aliph_Amidase/BUP"/>
</dbReference>
<dbReference type="PROSITE" id="PS50263">
    <property type="entry name" value="CN_HYDROLASE"/>
    <property type="match status" value="1"/>
</dbReference>
<dbReference type="GO" id="GO:0016746">
    <property type="term" value="F:acyltransferase activity"/>
    <property type="evidence" value="ECO:0007669"/>
    <property type="project" value="UniProtKB-KW"/>
</dbReference>
<gene>
    <name evidence="3" type="ORF">Thewi_2469</name>
</gene>
<accession>G2MRS3</accession>
<dbReference type="KEGG" id="twi:Thewi_2469"/>
<name>G2MRS3_9THEO</name>
<dbReference type="Proteomes" id="UP000008276">
    <property type="component" value="Chromosome"/>
</dbReference>
<keyword evidence="1" id="KW-0378">Hydrolase</keyword>
<dbReference type="InterPro" id="IPR036526">
    <property type="entry name" value="C-N_Hydrolase_sf"/>
</dbReference>
<dbReference type="AlphaFoldDB" id="G2MRS3"/>
<dbReference type="RefSeq" id="WP_014063616.1">
    <property type="nucleotide sequence ID" value="NC_015958.1"/>
</dbReference>
<evidence type="ECO:0000256" key="1">
    <source>
        <dbReference type="ARBA" id="ARBA00022801"/>
    </source>
</evidence>
<dbReference type="GO" id="GO:0016811">
    <property type="term" value="F:hydrolase activity, acting on carbon-nitrogen (but not peptide) bonds, in linear amides"/>
    <property type="evidence" value="ECO:0007669"/>
    <property type="project" value="TreeGrafter"/>
</dbReference>
<keyword evidence="3" id="KW-0808">Transferase</keyword>
<dbReference type="InterPro" id="IPR003010">
    <property type="entry name" value="C-N_Hydrolase"/>
</dbReference>
<sequence length="359" mass="41472">MKNILEIVFESKMSEKKVNNYLRRLHGFSRGNFILKKKGKVRVACVEREIKVTNSFEEYAERMRKFVEEAALKGSDIVAFPEYNFFDLLGLIPGFGKLNNFLNKKAKSEEVSNSEGGGGEGLLKVIFKSISKAYQEAYEKIMRDFAKRYGIYIYTGSYIITENGNLYNGGTLISREGEILGRQKKIHLTDFEEKIGIKRDEELKVFSLDIGKIACPVCMDATYFETFRMAFEKGAEIVILPIANMEEYNFWRALRGIWPRVQESYVYGAKASLNGWIGGIHFTGKAAIFAPIDMTENEDGIIAIAPHYEGDYVVTSDLDIERLYEVREKAEYFKDVNEEFEKDYYEKVYENFRRVKDEK</sequence>
<keyword evidence="3" id="KW-0012">Acyltransferase</keyword>
<evidence type="ECO:0000313" key="3">
    <source>
        <dbReference type="EMBL" id="AEM79804.1"/>
    </source>
</evidence>
<protein>
    <submittedName>
        <fullName evidence="3">Nitrilase/cyanide hydratase and apolipoprotein N-acyltransferase</fullName>
    </submittedName>
</protein>
<feature type="domain" description="CN hydrolase" evidence="2">
    <location>
        <begin position="41"/>
        <end position="320"/>
    </location>
</feature>
<reference evidence="3 4" key="1">
    <citation type="submission" date="2011-08" db="EMBL/GenBank/DDBJ databases">
        <title>Complete sequence of Thermoanaerobacter wiegelii Rt8.B1.</title>
        <authorList>
            <consortium name="US DOE Joint Genome Institute"/>
            <person name="Lucas S."/>
            <person name="Han J."/>
            <person name="Lapidus A."/>
            <person name="Cheng J.-F."/>
            <person name="Goodwin L."/>
            <person name="Pitluck S."/>
            <person name="Peters L."/>
            <person name="Mikhailova N."/>
            <person name="Zeytun A."/>
            <person name="Daligault H."/>
            <person name="Detter J.C."/>
            <person name="Han C."/>
            <person name="Tapia R."/>
            <person name="Land M."/>
            <person name="Hauser L."/>
            <person name="Kyrpides N."/>
            <person name="Ivanova N."/>
            <person name="Pagani I."/>
            <person name="Hemme C."/>
            <person name="Woyke T."/>
        </authorList>
    </citation>
    <scope>NUCLEOTIDE SEQUENCE [LARGE SCALE GENOMIC DNA]</scope>
    <source>
        <strain evidence="3 4">Rt8.B1</strain>
    </source>
</reference>
<evidence type="ECO:0000259" key="2">
    <source>
        <dbReference type="PROSITE" id="PS50263"/>
    </source>
</evidence>
<organism evidence="3 4">
    <name type="scientific">Thermoanaerobacter wiegelii Rt8.B1</name>
    <dbReference type="NCBI Taxonomy" id="697303"/>
    <lineage>
        <taxon>Bacteria</taxon>
        <taxon>Bacillati</taxon>
        <taxon>Bacillota</taxon>
        <taxon>Clostridia</taxon>
        <taxon>Thermoanaerobacterales</taxon>
        <taxon>Thermoanaerobacteraceae</taxon>
        <taxon>Thermoanaerobacter</taxon>
    </lineage>
</organism>
<dbReference type="Gene3D" id="3.60.110.10">
    <property type="entry name" value="Carbon-nitrogen hydrolase"/>
    <property type="match status" value="1"/>
</dbReference>
<evidence type="ECO:0000313" key="4">
    <source>
        <dbReference type="Proteomes" id="UP000008276"/>
    </source>
</evidence>
<dbReference type="STRING" id="697303.Thewi_2469"/>
<dbReference type="PANTHER" id="PTHR43674">
    <property type="entry name" value="NITRILASE C965.09-RELATED"/>
    <property type="match status" value="1"/>
</dbReference>
<keyword evidence="4" id="KW-1185">Reference proteome</keyword>
<keyword evidence="3" id="KW-0449">Lipoprotein</keyword>